<dbReference type="Proteomes" id="UP000318834">
    <property type="component" value="Unassembled WGS sequence"/>
</dbReference>
<organism evidence="4 5">
    <name type="scientific">Candidatus Segetimicrobium genomatis</name>
    <dbReference type="NCBI Taxonomy" id="2569760"/>
    <lineage>
        <taxon>Bacteria</taxon>
        <taxon>Bacillati</taxon>
        <taxon>Candidatus Sysuimicrobiota</taxon>
        <taxon>Candidatus Sysuimicrobiia</taxon>
        <taxon>Candidatus Sysuimicrobiales</taxon>
        <taxon>Candidatus Segetimicrobiaceae</taxon>
        <taxon>Candidatus Segetimicrobium</taxon>
    </lineage>
</organism>
<dbReference type="SUPFAM" id="SSF53383">
    <property type="entry name" value="PLP-dependent transferases"/>
    <property type="match status" value="1"/>
</dbReference>
<dbReference type="Gene3D" id="3.40.640.10">
    <property type="entry name" value="Type I PLP-dependent aspartate aminotransferase-like (Major domain)"/>
    <property type="match status" value="1"/>
</dbReference>
<gene>
    <name evidence="4" type="ORF">E6H05_08615</name>
</gene>
<dbReference type="Gene3D" id="3.90.1150.10">
    <property type="entry name" value="Aspartate Aminotransferase, domain 1"/>
    <property type="match status" value="1"/>
</dbReference>
<dbReference type="PANTHER" id="PTHR13693">
    <property type="entry name" value="CLASS II AMINOTRANSFERASE/8-AMINO-7-OXONONANOATE SYNTHASE"/>
    <property type="match status" value="1"/>
</dbReference>
<sequence>MAALPFETPPIRPAAAGRVPYDPFEGYFAHGGHPTAAPGSLLDLPAARRWFDLLRWGDEENLYTYQQPLEGRSGPRVSVGGRGMLMLASYDYLGLLGYPPVEEAAVAAVRAYGTGTGGVRMLTGTTALHHELERELAAFKGVDAALAFSSGYLANLAVIGALVGPRDRVIMDARAHRSLHDACVLARVPVHTFCHNDPAALRQELALGPAEQRTLVVVDGLYSMDGDICPLPEIIALKREFGAFLLVDEAHSFGVLGESGRGVHEHFDLPPEAVDIWTGSLSKAIPANGGFLAGSRELVIYLQHMTAPFWFSAALCPAAAGAALEAVRVLRREPARLGRLHRNAARLRDGLRSLGYDTGASAGPIIPVMVGTNEAAWRLARRLFDLGVMVPAVVYPAVPLDAARLRVCATAVQSEIHLDEAVAAFEGARR</sequence>
<protein>
    <submittedName>
        <fullName evidence="4">Pyridoxal phosphate-dependent aminotransferase family protein</fullName>
    </submittedName>
</protein>
<dbReference type="Pfam" id="PF00155">
    <property type="entry name" value="Aminotran_1_2"/>
    <property type="match status" value="1"/>
</dbReference>
<dbReference type="InterPro" id="IPR015422">
    <property type="entry name" value="PyrdxlP-dep_Trfase_small"/>
</dbReference>
<comment type="caution">
    <text evidence="4">The sequence shown here is derived from an EMBL/GenBank/DDBJ whole genome shotgun (WGS) entry which is preliminary data.</text>
</comment>
<dbReference type="AlphaFoldDB" id="A0A537IRH5"/>
<dbReference type="PANTHER" id="PTHR13693:SF3">
    <property type="entry name" value="LD36009P"/>
    <property type="match status" value="1"/>
</dbReference>
<dbReference type="GO" id="GO:0030170">
    <property type="term" value="F:pyridoxal phosphate binding"/>
    <property type="evidence" value="ECO:0007669"/>
    <property type="project" value="InterPro"/>
</dbReference>
<name>A0A537IRH5_9BACT</name>
<dbReference type="InterPro" id="IPR050087">
    <property type="entry name" value="AON_synthase_class-II"/>
</dbReference>
<evidence type="ECO:0000259" key="3">
    <source>
        <dbReference type="Pfam" id="PF00155"/>
    </source>
</evidence>
<dbReference type="InterPro" id="IPR004839">
    <property type="entry name" value="Aminotransferase_I/II_large"/>
</dbReference>
<evidence type="ECO:0000313" key="5">
    <source>
        <dbReference type="Proteomes" id="UP000318834"/>
    </source>
</evidence>
<evidence type="ECO:0000256" key="2">
    <source>
        <dbReference type="ARBA" id="ARBA00022679"/>
    </source>
</evidence>
<dbReference type="InterPro" id="IPR015421">
    <property type="entry name" value="PyrdxlP-dep_Trfase_major"/>
</dbReference>
<proteinExistence type="predicted"/>
<dbReference type="GO" id="GO:0008483">
    <property type="term" value="F:transaminase activity"/>
    <property type="evidence" value="ECO:0007669"/>
    <property type="project" value="UniProtKB-KW"/>
</dbReference>
<keyword evidence="2 4" id="KW-0808">Transferase</keyword>
<evidence type="ECO:0000313" key="4">
    <source>
        <dbReference type="EMBL" id="TMI73909.1"/>
    </source>
</evidence>
<reference evidence="4 5" key="1">
    <citation type="journal article" date="2019" name="Nat. Microbiol.">
        <title>Mediterranean grassland soil C-N compound turnover is dependent on rainfall and depth, and is mediated by genomically divergent microorganisms.</title>
        <authorList>
            <person name="Diamond S."/>
            <person name="Andeer P.F."/>
            <person name="Li Z."/>
            <person name="Crits-Christoph A."/>
            <person name="Burstein D."/>
            <person name="Anantharaman K."/>
            <person name="Lane K.R."/>
            <person name="Thomas B.C."/>
            <person name="Pan C."/>
            <person name="Northen T.R."/>
            <person name="Banfield J.F."/>
        </authorList>
    </citation>
    <scope>NUCLEOTIDE SEQUENCE [LARGE SCALE GENOMIC DNA]</scope>
    <source>
        <strain evidence="4">NP_8</strain>
    </source>
</reference>
<comment type="cofactor">
    <cofactor evidence="1">
        <name>pyridoxal 5'-phosphate</name>
        <dbReference type="ChEBI" id="CHEBI:597326"/>
    </cofactor>
</comment>
<evidence type="ECO:0000256" key="1">
    <source>
        <dbReference type="ARBA" id="ARBA00001933"/>
    </source>
</evidence>
<accession>A0A537IRH5</accession>
<dbReference type="EMBL" id="VBAP01000061">
    <property type="protein sequence ID" value="TMI73909.1"/>
    <property type="molecule type" value="Genomic_DNA"/>
</dbReference>
<feature type="domain" description="Aminotransferase class I/classII large" evidence="3">
    <location>
        <begin position="84"/>
        <end position="424"/>
    </location>
</feature>
<keyword evidence="4" id="KW-0032">Aminotransferase</keyword>
<dbReference type="InterPro" id="IPR015424">
    <property type="entry name" value="PyrdxlP-dep_Trfase"/>
</dbReference>